<name>A0AAU0Q0Y6_9CORY</name>
<proteinExistence type="predicted"/>
<feature type="compositionally biased region" description="Basic and acidic residues" evidence="1">
    <location>
        <begin position="1"/>
        <end position="10"/>
    </location>
</feature>
<gene>
    <name evidence="2" type="ORF">Q0N40_10545</name>
</gene>
<dbReference type="Proteomes" id="UP001174314">
    <property type="component" value="Chromosome"/>
</dbReference>
<keyword evidence="3" id="KW-1185">Reference proteome</keyword>
<evidence type="ECO:0000256" key="1">
    <source>
        <dbReference type="SAM" id="MobiDB-lite"/>
    </source>
</evidence>
<protein>
    <submittedName>
        <fullName evidence="2">Pentapeptide repeat-containing protein</fullName>
    </submittedName>
</protein>
<reference evidence="2 3" key="1">
    <citation type="submission" date="2023-10" db="EMBL/GenBank/DDBJ databases">
        <title>complete genome sequence of Corynebacterium pseudokroppenstedtii P15-C1.</title>
        <authorList>
            <person name="Bruggemann H."/>
            <person name="Poehlein A."/>
        </authorList>
    </citation>
    <scope>NUCLEOTIDE SEQUENCE [LARGE SCALE GENOMIC DNA]</scope>
    <source>
        <strain evidence="2 3">P15_C1</strain>
    </source>
</reference>
<feature type="region of interest" description="Disordered" evidence="1">
    <location>
        <begin position="1"/>
        <end position="41"/>
    </location>
</feature>
<dbReference type="EMBL" id="CP137757">
    <property type="protein sequence ID" value="WPF24931.1"/>
    <property type="molecule type" value="Genomic_DNA"/>
</dbReference>
<dbReference type="KEGG" id="cpsk:Q0N40_10545"/>
<organism evidence="2 3">
    <name type="scientific">Corynebacterium pseudokroppenstedtii</name>
    <dbReference type="NCBI Taxonomy" id="2804917"/>
    <lineage>
        <taxon>Bacteria</taxon>
        <taxon>Bacillati</taxon>
        <taxon>Actinomycetota</taxon>
        <taxon>Actinomycetes</taxon>
        <taxon>Mycobacteriales</taxon>
        <taxon>Corynebacteriaceae</taxon>
        <taxon>Corynebacterium</taxon>
    </lineage>
</organism>
<sequence>MSTNTARDDDNVIELSDYASRARGGDGSHFSQSQREPVLDGNEPVAREAASLVLSVHQSGGDGPQYRIIGINDALHVADFFTVLDTCFGCDGDAEWTVHGGDGAEGERESVVGDQSLYELLNAPGDTLDVTRRQRSDTDANTGGTNVGEASTGDANAGVGSSEDVNAGEGSVDKNADDPDDLHFHIDVAECYLRDHGTPDALCVGGDEHADLDSINAELTGAATTQHILHATKPIIRSAIERSGIFDFIPLLQALDLGRETNVDADTLALCRCLPKEKDPAGRDAAVAEIMAQAALVEGPLRADIIETMMEAIGWVADDGSELKLPEIDHLASETLQAFEHIGLTGDKRLSSLERLELCRAIIRAD</sequence>
<evidence type="ECO:0000313" key="2">
    <source>
        <dbReference type="EMBL" id="WPF24931.1"/>
    </source>
</evidence>
<dbReference type="AlphaFoldDB" id="A0AAU0Q0Y6"/>
<evidence type="ECO:0000313" key="3">
    <source>
        <dbReference type="Proteomes" id="UP001174314"/>
    </source>
</evidence>
<dbReference type="RefSeq" id="WP_204087697.1">
    <property type="nucleotide sequence ID" value="NZ_CP137757.1"/>
</dbReference>
<accession>A0AAU0Q0Y6</accession>
<feature type="region of interest" description="Disordered" evidence="1">
    <location>
        <begin position="125"/>
        <end position="178"/>
    </location>
</feature>
<feature type="compositionally biased region" description="Basic and acidic residues" evidence="1">
    <location>
        <begin position="129"/>
        <end position="138"/>
    </location>
</feature>